<accession>A0A9P8NPY8</accession>
<feature type="chain" id="PRO_5040280074" description="Secreted protein" evidence="1">
    <location>
        <begin position="25"/>
        <end position="108"/>
    </location>
</feature>
<protein>
    <recommendedName>
        <fullName evidence="4">Secreted protein</fullName>
    </recommendedName>
</protein>
<evidence type="ECO:0008006" key="4">
    <source>
        <dbReference type="Google" id="ProtNLM"/>
    </source>
</evidence>
<name>A0A9P8NPY8_9ASCO</name>
<evidence type="ECO:0000313" key="3">
    <source>
        <dbReference type="Proteomes" id="UP000788993"/>
    </source>
</evidence>
<gene>
    <name evidence="2" type="ORF">OGATHE_006684</name>
</gene>
<evidence type="ECO:0000313" key="2">
    <source>
        <dbReference type="EMBL" id="KAH3658958.1"/>
    </source>
</evidence>
<reference evidence="2" key="2">
    <citation type="submission" date="2021-01" db="EMBL/GenBank/DDBJ databases">
        <authorList>
            <person name="Schikora-Tamarit M.A."/>
        </authorList>
    </citation>
    <scope>NUCLEOTIDE SEQUENCE</scope>
    <source>
        <strain evidence="2">NCAIM Y.01608</strain>
    </source>
</reference>
<sequence>MSIRLLGLLMRFWLLDQVLEHGRARRLRWWWLRRQIGEQIVQFIQNVSSDRSARIRLSVRILNSVIIIIKVQQIFGFDSIINNLRLGHLLQFLEFLGLELSVNQFTVD</sequence>
<comment type="caution">
    <text evidence="2">The sequence shown here is derived from an EMBL/GenBank/DDBJ whole genome shotgun (WGS) entry which is preliminary data.</text>
</comment>
<organism evidence="2 3">
    <name type="scientific">Ogataea polymorpha</name>
    <dbReference type="NCBI Taxonomy" id="460523"/>
    <lineage>
        <taxon>Eukaryota</taxon>
        <taxon>Fungi</taxon>
        <taxon>Dikarya</taxon>
        <taxon>Ascomycota</taxon>
        <taxon>Saccharomycotina</taxon>
        <taxon>Pichiomycetes</taxon>
        <taxon>Pichiales</taxon>
        <taxon>Pichiaceae</taxon>
        <taxon>Ogataea</taxon>
    </lineage>
</organism>
<proteinExistence type="predicted"/>
<dbReference type="Proteomes" id="UP000788993">
    <property type="component" value="Unassembled WGS sequence"/>
</dbReference>
<dbReference type="AlphaFoldDB" id="A0A9P8NPY8"/>
<keyword evidence="1" id="KW-0732">Signal</keyword>
<feature type="signal peptide" evidence="1">
    <location>
        <begin position="1"/>
        <end position="24"/>
    </location>
</feature>
<keyword evidence="3" id="KW-1185">Reference proteome</keyword>
<reference evidence="2" key="1">
    <citation type="journal article" date="2021" name="Open Biol.">
        <title>Shared evolutionary footprints suggest mitochondrial oxidative damage underlies multiple complex I losses in fungi.</title>
        <authorList>
            <person name="Schikora-Tamarit M.A."/>
            <person name="Marcet-Houben M."/>
            <person name="Nosek J."/>
            <person name="Gabaldon T."/>
        </authorList>
    </citation>
    <scope>NUCLEOTIDE SEQUENCE</scope>
    <source>
        <strain evidence="2">NCAIM Y.01608</strain>
    </source>
</reference>
<evidence type="ECO:0000256" key="1">
    <source>
        <dbReference type="SAM" id="SignalP"/>
    </source>
</evidence>
<dbReference type="EMBL" id="JAEUBD010001571">
    <property type="protein sequence ID" value="KAH3658958.1"/>
    <property type="molecule type" value="Genomic_DNA"/>
</dbReference>